<dbReference type="EMBL" id="MFKF01000415">
    <property type="protein sequence ID" value="OGG44143.1"/>
    <property type="molecule type" value="Genomic_DNA"/>
</dbReference>
<evidence type="ECO:0000313" key="2">
    <source>
        <dbReference type="EMBL" id="OGG44143.1"/>
    </source>
</evidence>
<evidence type="ECO:0000256" key="1">
    <source>
        <dbReference type="SAM" id="MobiDB-lite"/>
    </source>
</evidence>
<comment type="caution">
    <text evidence="2">The sequence shown here is derived from an EMBL/GenBank/DDBJ whole genome shotgun (WGS) entry which is preliminary data.</text>
</comment>
<dbReference type="AlphaFoldDB" id="A0A1F6C4X1"/>
<dbReference type="Proteomes" id="UP000178606">
    <property type="component" value="Unassembled WGS sequence"/>
</dbReference>
<evidence type="ECO:0000313" key="3">
    <source>
        <dbReference type="Proteomes" id="UP000178606"/>
    </source>
</evidence>
<gene>
    <name evidence="2" type="ORF">A3F84_22695</name>
</gene>
<sequence>MAKETEARRGTAKGKGAQPKDQPETPCIVCGSENWCDCEWDHFYRESVEEKTEETATSPS</sequence>
<feature type="region of interest" description="Disordered" evidence="1">
    <location>
        <begin position="1"/>
        <end position="26"/>
    </location>
</feature>
<proteinExistence type="predicted"/>
<accession>A0A1F6C4X1</accession>
<organism evidence="2 3">
    <name type="scientific">Handelsmanbacteria sp. (strain RIFCSPLOWO2_12_FULL_64_10)</name>
    <dbReference type="NCBI Taxonomy" id="1817868"/>
    <lineage>
        <taxon>Bacteria</taxon>
        <taxon>Candidatus Handelsmaniibacteriota</taxon>
    </lineage>
</organism>
<protein>
    <submittedName>
        <fullName evidence="2">Uncharacterized protein</fullName>
    </submittedName>
</protein>
<name>A0A1F6C4X1_HANXR</name>
<reference evidence="2 3" key="1">
    <citation type="journal article" date="2016" name="Nat. Commun.">
        <title>Thousands of microbial genomes shed light on interconnected biogeochemical processes in an aquifer system.</title>
        <authorList>
            <person name="Anantharaman K."/>
            <person name="Brown C.T."/>
            <person name="Hug L.A."/>
            <person name="Sharon I."/>
            <person name="Castelle C.J."/>
            <person name="Probst A.J."/>
            <person name="Thomas B.C."/>
            <person name="Singh A."/>
            <person name="Wilkins M.J."/>
            <person name="Karaoz U."/>
            <person name="Brodie E.L."/>
            <person name="Williams K.H."/>
            <person name="Hubbard S.S."/>
            <person name="Banfield J.F."/>
        </authorList>
    </citation>
    <scope>NUCLEOTIDE SEQUENCE [LARGE SCALE GENOMIC DNA]</scope>
    <source>
        <strain evidence="3">RIFCSPLOWO2_12_FULL_64_10</strain>
    </source>
</reference>